<keyword evidence="1" id="KW-0378">Hydrolase</keyword>
<accession>A0A9W6Q8H6</accession>
<reference evidence="1" key="1">
    <citation type="submission" date="2023-02" db="EMBL/GenBank/DDBJ databases">
        <title>Kitasatospora phosalacinea NBRC 14627.</title>
        <authorList>
            <person name="Ichikawa N."/>
            <person name="Sato H."/>
            <person name="Tonouchi N."/>
        </authorList>
    </citation>
    <scope>NUCLEOTIDE SEQUENCE</scope>
    <source>
        <strain evidence="1">NBRC 14627</strain>
    </source>
</reference>
<dbReference type="CDD" id="cd15482">
    <property type="entry name" value="Sialidase_non-viral"/>
    <property type="match status" value="1"/>
</dbReference>
<gene>
    <name evidence="1" type="ORF">Kpho02_27930</name>
</gene>
<dbReference type="Proteomes" id="UP001165041">
    <property type="component" value="Unassembled WGS sequence"/>
</dbReference>
<dbReference type="Gene3D" id="2.130.10.10">
    <property type="entry name" value="YVTN repeat-like/Quinoprotein amine dehydrogenase"/>
    <property type="match status" value="1"/>
</dbReference>
<dbReference type="InterPro" id="IPR015943">
    <property type="entry name" value="WD40/YVTN_repeat-like_dom_sf"/>
</dbReference>
<comment type="caution">
    <text evidence="1">The sequence shown here is derived from an EMBL/GenBank/DDBJ whole genome shotgun (WGS) entry which is preliminary data.</text>
</comment>
<protein>
    <submittedName>
        <fullName evidence="1">Glycosyl hydrolase</fullName>
    </submittedName>
</protein>
<dbReference type="GO" id="GO:0016787">
    <property type="term" value="F:hydrolase activity"/>
    <property type="evidence" value="ECO:0007669"/>
    <property type="project" value="UniProtKB-KW"/>
</dbReference>
<dbReference type="InterPro" id="IPR052025">
    <property type="entry name" value="Xyloglucanase_GH74"/>
</dbReference>
<evidence type="ECO:0000313" key="1">
    <source>
        <dbReference type="EMBL" id="GLW70494.1"/>
    </source>
</evidence>
<dbReference type="EMBL" id="BSSA01000008">
    <property type="protein sequence ID" value="GLW70494.1"/>
    <property type="molecule type" value="Genomic_DNA"/>
</dbReference>
<dbReference type="GO" id="GO:0010411">
    <property type="term" value="P:xyloglucan metabolic process"/>
    <property type="evidence" value="ECO:0007669"/>
    <property type="project" value="TreeGrafter"/>
</dbReference>
<dbReference type="PANTHER" id="PTHR43739:SF5">
    <property type="entry name" value="EXO-ALPHA-SIALIDASE"/>
    <property type="match status" value="1"/>
</dbReference>
<dbReference type="SUPFAM" id="SSF110296">
    <property type="entry name" value="Oligoxyloglucan reducing end-specific cellobiohydrolase"/>
    <property type="match status" value="1"/>
</dbReference>
<proteinExistence type="predicted"/>
<dbReference type="AlphaFoldDB" id="A0A9W6Q8H6"/>
<organism evidence="1 2">
    <name type="scientific">Kitasatospora phosalacinea</name>
    <dbReference type="NCBI Taxonomy" id="2065"/>
    <lineage>
        <taxon>Bacteria</taxon>
        <taxon>Bacillati</taxon>
        <taxon>Actinomycetota</taxon>
        <taxon>Actinomycetes</taxon>
        <taxon>Kitasatosporales</taxon>
        <taxon>Streptomycetaceae</taxon>
        <taxon>Kitasatospora</taxon>
    </lineage>
</organism>
<dbReference type="PANTHER" id="PTHR43739">
    <property type="entry name" value="XYLOGLUCANASE (EUROFUNG)"/>
    <property type="match status" value="1"/>
</dbReference>
<evidence type="ECO:0000313" key="2">
    <source>
        <dbReference type="Proteomes" id="UP001165041"/>
    </source>
</evidence>
<name>A0A9W6Q8H6_9ACTN</name>
<sequence>MGPTMNDARDARGFLLAVGTKKGLFLGRSSDREKWEFSGPHFPMNGVYAVGIDRRGGRTRLLVGADSSHWGPSVWWSDDLGGSWQEPAQPAVRFPERTGASLERVWQLQPAGDEAPGVVYAGTEPAALFRSTDGGESFALVDALWDHPQREQWGAGYGGQGMHTVLTDPRDPDALLVAVSSGGAYRTADGGLSWRPSNTGVRTDFLPDRYPEFGQCVHKIARDAGDPDRLYLQNHGGVYRSDDAGRTWKSIAGDLPADFGFGVAAHPHTSGTAYLFPLEADYARLPVDRRCRVFRTTDAGETWQPLDTGLPTGEHYGVVLRDALCTDDADPAGVYFGNRNGEVYGSPDGGEHWSLLTSHLPDVLCVRAAALG</sequence>